<evidence type="ECO:0000313" key="2">
    <source>
        <dbReference type="Proteomes" id="UP001243420"/>
    </source>
</evidence>
<sequence>MSAPLIVTLEADPASQARFAAARTRWFPAARNVVPAHVTLFHQLPGLDAPEAALRLHEIARETAPLPFAVAGIMPLGRGCAYRLELPGGTALRDRVGRGIDRKPQDRGRLRAHVTIQNKVARDVAAVTLQAVQAGFVPWDGRIDALRLWRYQGGPWEAAGRFALAGATAAGSGSPGP</sequence>
<dbReference type="Gene3D" id="3.90.1140.10">
    <property type="entry name" value="Cyclic phosphodiesterase"/>
    <property type="match status" value="1"/>
</dbReference>
<dbReference type="GO" id="GO:0016874">
    <property type="term" value="F:ligase activity"/>
    <property type="evidence" value="ECO:0007669"/>
    <property type="project" value="UniProtKB-KW"/>
</dbReference>
<dbReference type="InterPro" id="IPR009097">
    <property type="entry name" value="Cyclic_Pdiesterase"/>
</dbReference>
<proteinExistence type="predicted"/>
<name>A0ABY8LBQ8_9RHOB</name>
<dbReference type="EMBL" id="CP122537">
    <property type="protein sequence ID" value="WGH77715.1"/>
    <property type="molecule type" value="Genomic_DNA"/>
</dbReference>
<dbReference type="RefSeq" id="WP_279964311.1">
    <property type="nucleotide sequence ID" value="NZ_CP122537.1"/>
</dbReference>
<accession>A0ABY8LBQ8</accession>
<keyword evidence="2" id="KW-1185">Reference proteome</keyword>
<dbReference type="Pfam" id="PF13563">
    <property type="entry name" value="2_5_RNA_ligase2"/>
    <property type="match status" value="1"/>
</dbReference>
<gene>
    <name evidence="1" type="ORF">P8627_11795</name>
</gene>
<keyword evidence="1" id="KW-0436">Ligase</keyword>
<evidence type="ECO:0000313" key="1">
    <source>
        <dbReference type="EMBL" id="WGH77715.1"/>
    </source>
</evidence>
<organism evidence="1 2">
    <name type="scientific">Jannaschia ovalis</name>
    <dbReference type="NCBI Taxonomy" id="3038773"/>
    <lineage>
        <taxon>Bacteria</taxon>
        <taxon>Pseudomonadati</taxon>
        <taxon>Pseudomonadota</taxon>
        <taxon>Alphaproteobacteria</taxon>
        <taxon>Rhodobacterales</taxon>
        <taxon>Roseobacteraceae</taxon>
        <taxon>Jannaschia</taxon>
    </lineage>
</organism>
<dbReference type="SUPFAM" id="SSF55144">
    <property type="entry name" value="LigT-like"/>
    <property type="match status" value="1"/>
</dbReference>
<dbReference type="Proteomes" id="UP001243420">
    <property type="component" value="Chromosome"/>
</dbReference>
<protein>
    <submittedName>
        <fullName evidence="1">2'-5' RNA ligase family protein</fullName>
    </submittedName>
</protein>
<reference evidence="1 2" key="1">
    <citation type="submission" date="2023-04" db="EMBL/GenBank/DDBJ databases">
        <title>Jannaschia ovalis sp. nov., a marine bacterium isolated from sea tidal flat.</title>
        <authorList>
            <person name="Kwon D.Y."/>
            <person name="Kim J.-J."/>
        </authorList>
    </citation>
    <scope>NUCLEOTIDE SEQUENCE [LARGE SCALE GENOMIC DNA]</scope>
    <source>
        <strain evidence="1 2">GRR-S6-38</strain>
    </source>
</reference>